<dbReference type="PROSITE" id="PS00194">
    <property type="entry name" value="THIOREDOXIN_1"/>
    <property type="match status" value="1"/>
</dbReference>
<dbReference type="Pfam" id="PF14289">
    <property type="entry name" value="DUF4369"/>
    <property type="match status" value="1"/>
</dbReference>
<keyword evidence="4" id="KW-0676">Redox-active center</keyword>
<feature type="signal peptide" evidence="5">
    <location>
        <begin position="1"/>
        <end position="19"/>
    </location>
</feature>
<protein>
    <submittedName>
        <fullName evidence="7">Peroxiredoxin</fullName>
    </submittedName>
</protein>
<dbReference type="GO" id="GO:0016209">
    <property type="term" value="F:antioxidant activity"/>
    <property type="evidence" value="ECO:0007669"/>
    <property type="project" value="InterPro"/>
</dbReference>
<sequence length="379" mass="41710">MKKIVLLAAAGMFSTMLHAQEAFTLNGKIDDLGEPAKVILMYAFDGKRVTDTAELKAGAFSFSGKINKPIQAVITVVKSSANPRMNFGMGYGGEIIGRDGCSFYLDKGNITLNGKTIKESTIKGSAAQDDYAVLQKARKPVVDKLTAISDEMKQYATDREGEAYKNLYAKLIATMKENGPVDNAFVLSHPNSWVSFNVVTGKSIISNPKETEESYKKLNAALRNTKDGKEFEERLKIAYTTAIGATAPDFAQNNTEGVPVSLASLKGKYVLIDFWASWCGPCRAENPNVKLAYDKFKGKNFEILAVSLDDKKDAWIKAIADDGLPWLHVSDLQGWKNVVAQLYNVRAVPQNWLIDPNGKIIAANMRGKELEERLAKELH</sequence>
<keyword evidence="5" id="KW-0732">Signal</keyword>
<dbReference type="InterPro" id="IPR036249">
    <property type="entry name" value="Thioredoxin-like_sf"/>
</dbReference>
<dbReference type="InterPro" id="IPR050553">
    <property type="entry name" value="Thioredoxin_ResA/DsbE_sf"/>
</dbReference>
<dbReference type="InterPro" id="IPR025380">
    <property type="entry name" value="DUF4369"/>
</dbReference>
<dbReference type="GO" id="GO:0030313">
    <property type="term" value="C:cell envelope"/>
    <property type="evidence" value="ECO:0007669"/>
    <property type="project" value="UniProtKB-SubCell"/>
</dbReference>
<evidence type="ECO:0000313" key="7">
    <source>
        <dbReference type="EMBL" id="SIO41837.1"/>
    </source>
</evidence>
<dbReference type="InterPro" id="IPR000866">
    <property type="entry name" value="AhpC/TSA"/>
</dbReference>
<dbReference type="InterPro" id="IPR013766">
    <property type="entry name" value="Thioredoxin_domain"/>
</dbReference>
<proteinExistence type="predicted"/>
<evidence type="ECO:0000256" key="2">
    <source>
        <dbReference type="ARBA" id="ARBA00022748"/>
    </source>
</evidence>
<dbReference type="SUPFAM" id="SSF52833">
    <property type="entry name" value="Thioredoxin-like"/>
    <property type="match status" value="1"/>
</dbReference>
<dbReference type="RefSeq" id="WP_074241067.1">
    <property type="nucleotide sequence ID" value="NZ_FSRA01000002.1"/>
</dbReference>
<evidence type="ECO:0000256" key="4">
    <source>
        <dbReference type="ARBA" id="ARBA00023284"/>
    </source>
</evidence>
<dbReference type="Proteomes" id="UP000185003">
    <property type="component" value="Unassembled WGS sequence"/>
</dbReference>
<dbReference type="EMBL" id="FSRA01000002">
    <property type="protein sequence ID" value="SIO41837.1"/>
    <property type="molecule type" value="Genomic_DNA"/>
</dbReference>
<dbReference type="InterPro" id="IPR017937">
    <property type="entry name" value="Thioredoxin_CS"/>
</dbReference>
<dbReference type="GO" id="GO:0017004">
    <property type="term" value="P:cytochrome complex assembly"/>
    <property type="evidence" value="ECO:0007669"/>
    <property type="project" value="UniProtKB-KW"/>
</dbReference>
<comment type="subcellular location">
    <subcellularLocation>
        <location evidence="1">Cell envelope</location>
    </subcellularLocation>
</comment>
<dbReference type="Pfam" id="PF00578">
    <property type="entry name" value="AhpC-TSA"/>
    <property type="match status" value="1"/>
</dbReference>
<dbReference type="CDD" id="cd02966">
    <property type="entry name" value="TlpA_like_family"/>
    <property type="match status" value="1"/>
</dbReference>
<dbReference type="GO" id="GO:0016491">
    <property type="term" value="F:oxidoreductase activity"/>
    <property type="evidence" value="ECO:0007669"/>
    <property type="project" value="InterPro"/>
</dbReference>
<keyword evidence="8" id="KW-1185">Reference proteome</keyword>
<name>A0A1N6JC85_9BACT</name>
<dbReference type="AlphaFoldDB" id="A0A1N6JC85"/>
<accession>A0A1N6JC85</accession>
<dbReference type="PANTHER" id="PTHR42852">
    <property type="entry name" value="THIOL:DISULFIDE INTERCHANGE PROTEIN DSBE"/>
    <property type="match status" value="1"/>
</dbReference>
<evidence type="ECO:0000259" key="6">
    <source>
        <dbReference type="PROSITE" id="PS51352"/>
    </source>
</evidence>
<evidence type="ECO:0000256" key="1">
    <source>
        <dbReference type="ARBA" id="ARBA00004196"/>
    </source>
</evidence>
<reference evidence="7 8" key="1">
    <citation type="submission" date="2016-11" db="EMBL/GenBank/DDBJ databases">
        <authorList>
            <person name="Jaros S."/>
            <person name="Januszkiewicz K."/>
            <person name="Wedrychowicz H."/>
        </authorList>
    </citation>
    <scope>NUCLEOTIDE SEQUENCE [LARGE SCALE GENOMIC DNA]</scope>
    <source>
        <strain evidence="7 8">DSM 24787</strain>
    </source>
</reference>
<evidence type="ECO:0000256" key="3">
    <source>
        <dbReference type="ARBA" id="ARBA00023157"/>
    </source>
</evidence>
<evidence type="ECO:0000313" key="8">
    <source>
        <dbReference type="Proteomes" id="UP000185003"/>
    </source>
</evidence>
<dbReference type="OrthoDB" id="750178at2"/>
<dbReference type="PROSITE" id="PS51352">
    <property type="entry name" value="THIOREDOXIN_2"/>
    <property type="match status" value="1"/>
</dbReference>
<evidence type="ECO:0000256" key="5">
    <source>
        <dbReference type="SAM" id="SignalP"/>
    </source>
</evidence>
<keyword evidence="3" id="KW-1015">Disulfide bond</keyword>
<gene>
    <name evidence="7" type="ORF">SAMN04488055_3848</name>
</gene>
<dbReference type="Gene3D" id="3.40.30.10">
    <property type="entry name" value="Glutaredoxin"/>
    <property type="match status" value="1"/>
</dbReference>
<keyword evidence="2" id="KW-0201">Cytochrome c-type biogenesis</keyword>
<dbReference type="STRING" id="536979.SAMN04488055_3848"/>
<feature type="domain" description="Thioredoxin" evidence="6">
    <location>
        <begin position="241"/>
        <end position="379"/>
    </location>
</feature>
<organism evidence="7 8">
    <name type="scientific">Chitinophaga niabensis</name>
    <dbReference type="NCBI Taxonomy" id="536979"/>
    <lineage>
        <taxon>Bacteria</taxon>
        <taxon>Pseudomonadati</taxon>
        <taxon>Bacteroidota</taxon>
        <taxon>Chitinophagia</taxon>
        <taxon>Chitinophagales</taxon>
        <taxon>Chitinophagaceae</taxon>
        <taxon>Chitinophaga</taxon>
    </lineage>
</organism>
<feature type="chain" id="PRO_5012952498" evidence="5">
    <location>
        <begin position="20"/>
        <end position="379"/>
    </location>
</feature>
<dbReference type="PANTHER" id="PTHR42852:SF6">
    <property type="entry name" value="THIOL:DISULFIDE INTERCHANGE PROTEIN DSBE"/>
    <property type="match status" value="1"/>
</dbReference>